<dbReference type="PANTHER" id="PTHR33744">
    <property type="entry name" value="CARBOHYDRATE DIACID REGULATOR"/>
    <property type="match status" value="1"/>
</dbReference>
<evidence type="ECO:0000313" key="5">
    <source>
        <dbReference type="EMBL" id="MBL7632640.1"/>
    </source>
</evidence>
<comment type="similarity">
    <text evidence="1">Belongs to the CdaR family.</text>
</comment>
<reference evidence="5" key="1">
    <citation type="submission" date="2020-12" db="EMBL/GenBank/DDBJ databases">
        <title>Genomic characterization of non-nitrogen-fixing Frankia strains.</title>
        <authorList>
            <person name="Carlos-Shanley C."/>
            <person name="Guerra T."/>
            <person name="Hahn D."/>
        </authorList>
    </citation>
    <scope>NUCLEOTIDE SEQUENCE</scope>
    <source>
        <strain evidence="5">CN6</strain>
    </source>
</reference>
<dbReference type="PANTHER" id="PTHR33744:SF7">
    <property type="entry name" value="PUCR FAMILY TRANSCRIPTIONAL REGULATOR"/>
    <property type="match status" value="1"/>
</dbReference>
<evidence type="ECO:0000259" key="4">
    <source>
        <dbReference type="Pfam" id="PF17853"/>
    </source>
</evidence>
<dbReference type="Pfam" id="PF17853">
    <property type="entry name" value="GGDEF_2"/>
    <property type="match status" value="1"/>
</dbReference>
<sequence>MAKPDLLALPLPARQMIASPPNVISVPHQPSRQAPAVPAPRPAPPRRDPAELARELTELALSGNSWRPMIRAIASATGRPVRLLDVHGGVLAASGPATAEAAGLAPDEASTASGVVGGVPALLARPGFTEVTCEDGWRGRGATVRAGSRYVGLLLVAVDPGESDLGWLDERVGAALTALAIVAVRHDAEAAARAESASRLMSELRFGSPRGHGELLRSAARFGLDLTVPHAAALFYYDGRHGRTWTTGLTWIENGAAQDGELGWTVLTGDVERELARIRDRLQGMVGPDRPVLAAAGPVVTDNGHDLAETAASFAEADAVLALLRHRHDLSGRNGRGDLSGRDATILVHSQLGLAGLLLAVPRGRLEAFARAELGPLLERPDLLETLAAWLETNGSRAAVAERIHVHRNSVGYRMNRVRELLGLADDEPARMWRLHAAVIAREVLQALSAAPSHPDSRA</sequence>
<keyword evidence="6" id="KW-1185">Reference proteome</keyword>
<dbReference type="Pfam" id="PF13556">
    <property type="entry name" value="HTH_30"/>
    <property type="match status" value="1"/>
</dbReference>
<feature type="domain" description="CdaR GGDEF-like" evidence="4">
    <location>
        <begin position="212"/>
        <end position="322"/>
    </location>
</feature>
<accession>A0A937UUV5</accession>
<evidence type="ECO:0000259" key="3">
    <source>
        <dbReference type="Pfam" id="PF13556"/>
    </source>
</evidence>
<gene>
    <name evidence="5" type="ORF">I7412_36915</name>
</gene>
<proteinExistence type="inferred from homology"/>
<feature type="region of interest" description="Disordered" evidence="2">
    <location>
        <begin position="20"/>
        <end position="48"/>
    </location>
</feature>
<dbReference type="InterPro" id="IPR051448">
    <property type="entry name" value="CdaR-like_regulators"/>
</dbReference>
<dbReference type="InterPro" id="IPR042070">
    <property type="entry name" value="PucR_C-HTH_sf"/>
</dbReference>
<feature type="domain" description="PucR C-terminal helix-turn-helix" evidence="3">
    <location>
        <begin position="383"/>
        <end position="440"/>
    </location>
</feature>
<dbReference type="InterPro" id="IPR025736">
    <property type="entry name" value="PucR_C-HTH_dom"/>
</dbReference>
<dbReference type="InterPro" id="IPR041522">
    <property type="entry name" value="CdaR_GGDEF"/>
</dbReference>
<protein>
    <submittedName>
        <fullName evidence="5">Helix-turn-helix domain-containing protein</fullName>
    </submittedName>
</protein>
<organism evidence="5 6">
    <name type="scientific">Frankia nepalensis</name>
    <dbReference type="NCBI Taxonomy" id="1836974"/>
    <lineage>
        <taxon>Bacteria</taxon>
        <taxon>Bacillati</taxon>
        <taxon>Actinomycetota</taxon>
        <taxon>Actinomycetes</taxon>
        <taxon>Frankiales</taxon>
        <taxon>Frankiaceae</taxon>
        <taxon>Frankia</taxon>
    </lineage>
</organism>
<dbReference type="AlphaFoldDB" id="A0A937UUV5"/>
<dbReference type="Proteomes" id="UP000604475">
    <property type="component" value="Unassembled WGS sequence"/>
</dbReference>
<comment type="caution">
    <text evidence="5">The sequence shown here is derived from an EMBL/GenBank/DDBJ whole genome shotgun (WGS) entry which is preliminary data.</text>
</comment>
<name>A0A937UUV5_9ACTN</name>
<dbReference type="Gene3D" id="1.10.10.2840">
    <property type="entry name" value="PucR C-terminal helix-turn-helix domain"/>
    <property type="match status" value="1"/>
</dbReference>
<dbReference type="EMBL" id="JAEACQ010000344">
    <property type="protein sequence ID" value="MBL7632640.1"/>
    <property type="molecule type" value="Genomic_DNA"/>
</dbReference>
<evidence type="ECO:0000313" key="6">
    <source>
        <dbReference type="Proteomes" id="UP000604475"/>
    </source>
</evidence>
<evidence type="ECO:0000256" key="1">
    <source>
        <dbReference type="ARBA" id="ARBA00006754"/>
    </source>
</evidence>
<evidence type="ECO:0000256" key="2">
    <source>
        <dbReference type="SAM" id="MobiDB-lite"/>
    </source>
</evidence>